<reference evidence="1 2" key="1">
    <citation type="submission" date="2019-03" db="EMBL/GenBank/DDBJ databases">
        <title>Genomic Encyclopedia of Archaeal and Bacterial Type Strains, Phase II (KMG-II): from individual species to whole genera.</title>
        <authorList>
            <person name="Goeker M."/>
        </authorList>
    </citation>
    <scope>NUCLEOTIDE SEQUENCE [LARGE SCALE GENOMIC DNA]</scope>
    <source>
        <strain evidence="1 2">RL-C</strain>
    </source>
</reference>
<evidence type="ECO:0000313" key="1">
    <source>
        <dbReference type="EMBL" id="TCN68530.1"/>
    </source>
</evidence>
<keyword evidence="2" id="KW-1185">Reference proteome</keyword>
<proteinExistence type="predicted"/>
<gene>
    <name evidence="1" type="ORF">CLV25_106112</name>
</gene>
<evidence type="ECO:0000313" key="2">
    <source>
        <dbReference type="Proteomes" id="UP000294830"/>
    </source>
</evidence>
<sequence length="238" mass="26951">MITRNYPYNDALMLAGGKVIAASLRCCIKELSEIRSLWTRGYITDLDSRLDNAFSGILGVELPSIYRFLKFDIYESLQHAAFDLSCLKIQIEVDNQDNVEKKNEFLSALGFTMFQQRPNMLSEEELIRVLEHFAVNLSPSRRSELVANGVNPFLLDKLAQQAALLNEMGQVQAMLMLPNKKMKEPEIAVLCSLYNEVEGICTIASTFFEKKAKKRELFIFSSVINRLKGLSVGELRAV</sequence>
<accession>A0A4V2RPQ5</accession>
<organism evidence="1 2">
    <name type="scientific">Acetobacteroides hydrogenigenes</name>
    <dbReference type="NCBI Taxonomy" id="979970"/>
    <lineage>
        <taxon>Bacteria</taxon>
        <taxon>Pseudomonadati</taxon>
        <taxon>Bacteroidota</taxon>
        <taxon>Bacteroidia</taxon>
        <taxon>Bacteroidales</taxon>
        <taxon>Rikenellaceae</taxon>
        <taxon>Acetobacteroides</taxon>
    </lineage>
</organism>
<comment type="caution">
    <text evidence="1">The sequence shown here is derived from an EMBL/GenBank/DDBJ whole genome shotgun (WGS) entry which is preliminary data.</text>
</comment>
<protein>
    <submittedName>
        <fullName evidence="1">Uncharacterized protein</fullName>
    </submittedName>
</protein>
<dbReference type="OrthoDB" id="1360222at2"/>
<dbReference type="AlphaFoldDB" id="A0A4V2RPQ5"/>
<dbReference type="RefSeq" id="WP_131839110.1">
    <property type="nucleotide sequence ID" value="NZ_SLWB01000006.1"/>
</dbReference>
<dbReference type="Proteomes" id="UP000294830">
    <property type="component" value="Unassembled WGS sequence"/>
</dbReference>
<name>A0A4V2RPQ5_9BACT</name>
<dbReference type="EMBL" id="SLWB01000006">
    <property type="protein sequence ID" value="TCN68530.1"/>
    <property type="molecule type" value="Genomic_DNA"/>
</dbReference>